<dbReference type="GO" id="GO:0008784">
    <property type="term" value="F:alanine racemase activity"/>
    <property type="evidence" value="ECO:0007669"/>
    <property type="project" value="InterPro"/>
</dbReference>
<keyword evidence="2 4" id="KW-0663">Pyridoxal phosphate</keyword>
<dbReference type="GO" id="GO:0030170">
    <property type="term" value="F:pyridoxal phosphate binding"/>
    <property type="evidence" value="ECO:0007669"/>
    <property type="project" value="TreeGrafter"/>
</dbReference>
<feature type="modified residue" description="N6-(pyridoxal phosphate)lysine" evidence="4">
    <location>
        <position position="3"/>
    </location>
</feature>
<protein>
    <submittedName>
        <fullName evidence="7">Alanine racemase, putative</fullName>
    </submittedName>
</protein>
<dbReference type="Proteomes" id="UP000051952">
    <property type="component" value="Unassembled WGS sequence"/>
</dbReference>
<gene>
    <name evidence="7" type="ORF">BSAL_72585</name>
</gene>
<dbReference type="Pfam" id="PF00842">
    <property type="entry name" value="Ala_racemase_C"/>
    <property type="match status" value="1"/>
</dbReference>
<dbReference type="SMART" id="SM01005">
    <property type="entry name" value="Ala_racemase_C"/>
    <property type="match status" value="1"/>
</dbReference>
<dbReference type="AlphaFoldDB" id="A0A0S4IWQ0"/>
<accession>A0A0S4IWQ0</accession>
<dbReference type="VEuPathDB" id="TriTrypDB:BSAL_72585"/>
<dbReference type="OMA" id="CREVWIE"/>
<dbReference type="PANTHER" id="PTHR30511">
    <property type="entry name" value="ALANINE RACEMASE"/>
    <property type="match status" value="1"/>
</dbReference>
<evidence type="ECO:0000256" key="3">
    <source>
        <dbReference type="ARBA" id="ARBA00023235"/>
    </source>
</evidence>
<sequence length="367" mass="40201">MVKGNAYGHGINEISDFLTKDLGQRRLGVASLGEALEIMKTNKTMQRSAVKSRQVAIRSPDKAAPADIVVFSDTELSNPAVRVAYEKHGNALVPVVGTMPNLKVFLGTPELRRRPLFLKLNTGMNRLGLSPKEVQDAIPMLHQAGVTKIQHLAQHFACSGNKITPGDRTTSQLAKFYDAVREFRGAGIEVHETSVSNSGAIEQRIGVNETYVRPGLMMYGPGSVLVPKRLWKGKQVGHFMCNVIHTMFVQAGDFVGYGMNAVEDACVIALLSVGYADGFLRYYKGLTINVNGIQGHVHGNVNMDLTAIAFPLSKLGMSKEAVEKRVKVGHPVLLWSDNIQEQADAARTITYELMTSLSIRIPRVYVK</sequence>
<dbReference type="GO" id="GO:0005829">
    <property type="term" value="C:cytosol"/>
    <property type="evidence" value="ECO:0007669"/>
    <property type="project" value="TreeGrafter"/>
</dbReference>
<evidence type="ECO:0000256" key="4">
    <source>
        <dbReference type="PIRSR" id="PIRSR600821-50"/>
    </source>
</evidence>
<dbReference type="PANTHER" id="PTHR30511:SF0">
    <property type="entry name" value="ALANINE RACEMASE, CATABOLIC-RELATED"/>
    <property type="match status" value="1"/>
</dbReference>
<evidence type="ECO:0000313" key="8">
    <source>
        <dbReference type="Proteomes" id="UP000051952"/>
    </source>
</evidence>
<dbReference type="InterPro" id="IPR011079">
    <property type="entry name" value="Ala_racemase_C"/>
</dbReference>
<dbReference type="SUPFAM" id="SSF51419">
    <property type="entry name" value="PLP-binding barrel"/>
    <property type="match status" value="1"/>
</dbReference>
<dbReference type="InterPro" id="IPR001608">
    <property type="entry name" value="Ala_racemase_N"/>
</dbReference>
<evidence type="ECO:0000256" key="5">
    <source>
        <dbReference type="PIRSR" id="PIRSR600821-52"/>
    </source>
</evidence>
<dbReference type="OrthoDB" id="186866at2759"/>
<reference evidence="8" key="1">
    <citation type="submission" date="2015-09" db="EMBL/GenBank/DDBJ databases">
        <authorList>
            <consortium name="Pathogen Informatics"/>
        </authorList>
    </citation>
    <scope>NUCLEOTIDE SEQUENCE [LARGE SCALE GENOMIC DNA]</scope>
    <source>
        <strain evidence="8">Lake Konstanz</strain>
    </source>
</reference>
<feature type="domain" description="Alanine racemase C-terminal" evidence="6">
    <location>
        <begin position="236"/>
        <end position="366"/>
    </location>
</feature>
<dbReference type="InterPro" id="IPR029066">
    <property type="entry name" value="PLP-binding_barrel"/>
</dbReference>
<dbReference type="Gene3D" id="2.40.37.10">
    <property type="entry name" value="Lyase, Ornithine Decarboxylase, Chain A, domain 1"/>
    <property type="match status" value="1"/>
</dbReference>
<dbReference type="GO" id="GO:0006522">
    <property type="term" value="P:alanine metabolic process"/>
    <property type="evidence" value="ECO:0007669"/>
    <property type="project" value="InterPro"/>
</dbReference>
<dbReference type="InterPro" id="IPR009006">
    <property type="entry name" value="Ala_racemase/Decarboxylase_C"/>
</dbReference>
<dbReference type="InterPro" id="IPR000821">
    <property type="entry name" value="Ala_racemase"/>
</dbReference>
<name>A0A0S4IWQ0_BODSA</name>
<feature type="binding site" evidence="5">
    <location>
        <position position="126"/>
    </location>
    <ligand>
        <name>substrate</name>
    </ligand>
</feature>
<organism evidence="7 8">
    <name type="scientific">Bodo saltans</name>
    <name type="common">Flagellated protozoan</name>
    <dbReference type="NCBI Taxonomy" id="75058"/>
    <lineage>
        <taxon>Eukaryota</taxon>
        <taxon>Discoba</taxon>
        <taxon>Euglenozoa</taxon>
        <taxon>Kinetoplastea</taxon>
        <taxon>Metakinetoplastina</taxon>
        <taxon>Eubodonida</taxon>
        <taxon>Bodonidae</taxon>
        <taxon>Bodo</taxon>
    </lineage>
</organism>
<dbReference type="PRINTS" id="PR00992">
    <property type="entry name" value="ALARACEMASE"/>
</dbReference>
<comment type="cofactor">
    <cofactor evidence="1 4">
        <name>pyridoxal 5'-phosphate</name>
        <dbReference type="ChEBI" id="CHEBI:597326"/>
    </cofactor>
</comment>
<dbReference type="Gene3D" id="3.20.20.10">
    <property type="entry name" value="Alanine racemase"/>
    <property type="match status" value="1"/>
</dbReference>
<keyword evidence="3" id="KW-0413">Isomerase</keyword>
<evidence type="ECO:0000259" key="6">
    <source>
        <dbReference type="SMART" id="SM01005"/>
    </source>
</evidence>
<dbReference type="SUPFAM" id="SSF50621">
    <property type="entry name" value="Alanine racemase C-terminal domain-like"/>
    <property type="match status" value="1"/>
</dbReference>
<feature type="binding site" evidence="5">
    <location>
        <position position="303"/>
    </location>
    <ligand>
        <name>substrate</name>
    </ligand>
</feature>
<evidence type="ECO:0000256" key="1">
    <source>
        <dbReference type="ARBA" id="ARBA00001933"/>
    </source>
</evidence>
<dbReference type="Pfam" id="PF01168">
    <property type="entry name" value="Ala_racemase_N"/>
    <property type="match status" value="1"/>
</dbReference>
<evidence type="ECO:0000256" key="2">
    <source>
        <dbReference type="ARBA" id="ARBA00022898"/>
    </source>
</evidence>
<evidence type="ECO:0000313" key="7">
    <source>
        <dbReference type="EMBL" id="CUG06411.1"/>
    </source>
</evidence>
<keyword evidence="8" id="KW-1185">Reference proteome</keyword>
<dbReference type="EMBL" id="CYKH01000586">
    <property type="protein sequence ID" value="CUG06411.1"/>
    <property type="molecule type" value="Genomic_DNA"/>
</dbReference>
<proteinExistence type="predicted"/>